<comment type="caution">
    <text evidence="7">The sequence shown here is derived from an EMBL/GenBank/DDBJ whole genome shotgun (WGS) entry which is preliminary data.</text>
</comment>
<dbReference type="GO" id="GO:0005634">
    <property type="term" value="C:nucleus"/>
    <property type="evidence" value="ECO:0007669"/>
    <property type="project" value="UniProtKB-SubCell"/>
</dbReference>
<evidence type="ECO:0000256" key="5">
    <source>
        <dbReference type="ARBA" id="ARBA00023242"/>
    </source>
</evidence>
<dbReference type="AlphaFoldDB" id="A0A9N9KHB2"/>
<protein>
    <submittedName>
        <fullName evidence="7">21215_t:CDS:1</fullName>
    </submittedName>
</protein>
<evidence type="ECO:0000256" key="3">
    <source>
        <dbReference type="ARBA" id="ARBA00022771"/>
    </source>
</evidence>
<dbReference type="InterPro" id="IPR052035">
    <property type="entry name" value="ZnF_BED_domain_contain"/>
</dbReference>
<dbReference type="EMBL" id="CAJVQA010062464">
    <property type="protein sequence ID" value="CAG8829574.1"/>
    <property type="molecule type" value="Genomic_DNA"/>
</dbReference>
<feature type="compositionally biased region" description="Low complexity" evidence="6">
    <location>
        <begin position="1"/>
        <end position="10"/>
    </location>
</feature>
<keyword evidence="2" id="KW-0479">Metal-binding</keyword>
<evidence type="ECO:0000256" key="4">
    <source>
        <dbReference type="ARBA" id="ARBA00022833"/>
    </source>
</evidence>
<dbReference type="PANTHER" id="PTHR46481">
    <property type="entry name" value="ZINC FINGER BED DOMAIN-CONTAINING PROTEIN 4"/>
    <property type="match status" value="1"/>
</dbReference>
<feature type="region of interest" description="Disordered" evidence="6">
    <location>
        <begin position="1"/>
        <end position="28"/>
    </location>
</feature>
<comment type="subcellular location">
    <subcellularLocation>
        <location evidence="1">Nucleus</location>
    </subcellularLocation>
</comment>
<name>A0A9N9KHB2_9GLOM</name>
<keyword evidence="3" id="KW-0863">Zinc-finger</keyword>
<keyword evidence="4" id="KW-0862">Zinc</keyword>
<reference evidence="7" key="1">
    <citation type="submission" date="2021-06" db="EMBL/GenBank/DDBJ databases">
        <authorList>
            <person name="Kallberg Y."/>
            <person name="Tangrot J."/>
            <person name="Rosling A."/>
        </authorList>
    </citation>
    <scope>NUCLEOTIDE SEQUENCE</scope>
    <source>
        <strain evidence="7">FL966</strain>
    </source>
</reference>
<evidence type="ECO:0000256" key="1">
    <source>
        <dbReference type="ARBA" id="ARBA00004123"/>
    </source>
</evidence>
<evidence type="ECO:0000313" key="8">
    <source>
        <dbReference type="Proteomes" id="UP000789759"/>
    </source>
</evidence>
<feature type="non-terminal residue" evidence="7">
    <location>
        <position position="1"/>
    </location>
</feature>
<evidence type="ECO:0000256" key="6">
    <source>
        <dbReference type="SAM" id="MobiDB-lite"/>
    </source>
</evidence>
<proteinExistence type="predicted"/>
<dbReference type="Proteomes" id="UP000789759">
    <property type="component" value="Unassembled WGS sequence"/>
</dbReference>
<dbReference type="InterPro" id="IPR012337">
    <property type="entry name" value="RNaseH-like_sf"/>
</dbReference>
<accession>A0A9N9KHB2</accession>
<gene>
    <name evidence="7" type="ORF">CPELLU_LOCUS20507</name>
</gene>
<dbReference type="OrthoDB" id="2447019at2759"/>
<keyword evidence="8" id="KW-1185">Reference proteome</keyword>
<feature type="non-terminal residue" evidence="7">
    <location>
        <position position="245"/>
    </location>
</feature>
<evidence type="ECO:0000313" key="7">
    <source>
        <dbReference type="EMBL" id="CAG8829574.1"/>
    </source>
</evidence>
<sequence length="245" mass="27612">YSTYSTSSSTPNTLDQDDDVSPGIKPEDKPITKAKCKVEGCQTQYVWHGSTTNMVNHLRDIHHITKTSLEHSSVEELKKSSQQTIEITLSKPYSASRQQKLTQDIIIFFISCTLPLSLIENKNFRIFLNSFDPRYKPLCVNTIKNKIVNETNHTAQSIKNEFRIYDLTLGIIEMGAYKNADDIINTIEPMLEEFGLNRSKILSITTDNVSNVKLAVTRLSARLSVSDPIVNIFCAAHMLQLSVEA</sequence>
<dbReference type="GO" id="GO:0008270">
    <property type="term" value="F:zinc ion binding"/>
    <property type="evidence" value="ECO:0007669"/>
    <property type="project" value="UniProtKB-KW"/>
</dbReference>
<dbReference type="PANTHER" id="PTHR46481:SF10">
    <property type="entry name" value="ZINC FINGER BED DOMAIN-CONTAINING PROTEIN 39"/>
    <property type="match status" value="1"/>
</dbReference>
<organism evidence="7 8">
    <name type="scientific">Cetraspora pellucida</name>
    <dbReference type="NCBI Taxonomy" id="1433469"/>
    <lineage>
        <taxon>Eukaryota</taxon>
        <taxon>Fungi</taxon>
        <taxon>Fungi incertae sedis</taxon>
        <taxon>Mucoromycota</taxon>
        <taxon>Glomeromycotina</taxon>
        <taxon>Glomeromycetes</taxon>
        <taxon>Diversisporales</taxon>
        <taxon>Gigasporaceae</taxon>
        <taxon>Cetraspora</taxon>
    </lineage>
</organism>
<dbReference type="SUPFAM" id="SSF53098">
    <property type="entry name" value="Ribonuclease H-like"/>
    <property type="match status" value="1"/>
</dbReference>
<evidence type="ECO:0000256" key="2">
    <source>
        <dbReference type="ARBA" id="ARBA00022723"/>
    </source>
</evidence>
<keyword evidence="5" id="KW-0539">Nucleus</keyword>